<proteinExistence type="inferred from homology"/>
<dbReference type="PANTHER" id="PTHR43420">
    <property type="entry name" value="ACETYLTRANSFERASE"/>
    <property type="match status" value="1"/>
</dbReference>
<dbReference type="InterPro" id="IPR006464">
    <property type="entry name" value="AcTrfase_RimI/Ard1"/>
</dbReference>
<keyword evidence="4 5" id="KW-0012">Acyltransferase</keyword>
<keyword evidence="2 5" id="KW-0963">Cytoplasm</keyword>
<name>A0ABV8V8V1_9GAMM</name>
<feature type="active site" description="Proton acceptor" evidence="5">
    <location>
        <position position="106"/>
    </location>
</feature>
<organism evidence="8 9">
    <name type="scientific">Simiduia curdlanivorans</name>
    <dbReference type="NCBI Taxonomy" id="1492769"/>
    <lineage>
        <taxon>Bacteria</taxon>
        <taxon>Pseudomonadati</taxon>
        <taxon>Pseudomonadota</taxon>
        <taxon>Gammaproteobacteria</taxon>
        <taxon>Cellvibrionales</taxon>
        <taxon>Cellvibrionaceae</taxon>
        <taxon>Simiduia</taxon>
    </lineage>
</organism>
<dbReference type="Proteomes" id="UP001595840">
    <property type="component" value="Unassembled WGS sequence"/>
</dbReference>
<dbReference type="CDD" id="cd04301">
    <property type="entry name" value="NAT_SF"/>
    <property type="match status" value="1"/>
</dbReference>
<dbReference type="HAMAP" id="MF_02210">
    <property type="entry name" value="RimI"/>
    <property type="match status" value="1"/>
</dbReference>
<comment type="similarity">
    <text evidence="1 5 6">Belongs to the acetyltransferase family. RimI subfamily.</text>
</comment>
<comment type="function">
    <text evidence="5 6">Acetylates the N-terminal alanine of ribosomal protein bS18.</text>
</comment>
<dbReference type="Gene3D" id="3.40.630.30">
    <property type="match status" value="1"/>
</dbReference>
<comment type="caution">
    <text evidence="8">The sequence shown here is derived from an EMBL/GenBank/DDBJ whole genome shotgun (WGS) entry which is preliminary data.</text>
</comment>
<feature type="binding site" evidence="5">
    <location>
        <position position="111"/>
    </location>
    <ligand>
        <name>acetyl-CoA</name>
        <dbReference type="ChEBI" id="CHEBI:57288"/>
    </ligand>
</feature>
<keyword evidence="3 5" id="KW-0808">Transferase</keyword>
<keyword evidence="9" id="KW-1185">Reference proteome</keyword>
<dbReference type="GO" id="GO:0005840">
    <property type="term" value="C:ribosome"/>
    <property type="evidence" value="ECO:0007669"/>
    <property type="project" value="UniProtKB-KW"/>
</dbReference>
<feature type="domain" description="N-acetyltransferase" evidence="7">
    <location>
        <begin position="6"/>
        <end position="150"/>
    </location>
</feature>
<dbReference type="NCBIfam" id="TIGR01575">
    <property type="entry name" value="rimI"/>
    <property type="match status" value="1"/>
</dbReference>
<dbReference type="EMBL" id="JBHSCX010000020">
    <property type="protein sequence ID" value="MFC4363192.1"/>
    <property type="molecule type" value="Genomic_DNA"/>
</dbReference>
<dbReference type="RefSeq" id="WP_290260848.1">
    <property type="nucleotide sequence ID" value="NZ_JAUFQG010000004.1"/>
</dbReference>
<evidence type="ECO:0000256" key="3">
    <source>
        <dbReference type="ARBA" id="ARBA00022679"/>
    </source>
</evidence>
<protein>
    <recommendedName>
        <fullName evidence="5 6">[Ribosomal protein bS18]-alanine N-acetyltransferase</fullName>
        <ecNumber evidence="5 6">2.3.1.266</ecNumber>
    </recommendedName>
</protein>
<evidence type="ECO:0000313" key="9">
    <source>
        <dbReference type="Proteomes" id="UP001595840"/>
    </source>
</evidence>
<dbReference type="PROSITE" id="PS51186">
    <property type="entry name" value="GNAT"/>
    <property type="match status" value="1"/>
</dbReference>
<comment type="subcellular location">
    <subcellularLocation>
        <location evidence="5 6">Cytoplasm</location>
    </subcellularLocation>
</comment>
<evidence type="ECO:0000256" key="1">
    <source>
        <dbReference type="ARBA" id="ARBA00005395"/>
    </source>
</evidence>
<dbReference type="GO" id="GO:0008999">
    <property type="term" value="F:protein-N-terminal-alanine acetyltransferase activity"/>
    <property type="evidence" value="ECO:0007669"/>
    <property type="project" value="UniProtKB-EC"/>
</dbReference>
<sequence>MNTTESPLRLLFPADIDRVMDIESIAHSHPWKRKNMDDSLAGHHRCVGYFDDEKLLGFYIASAAGGDAELLDIAVSPKSQRKGVASALMDDLLHWAEKKAETVFLEVRVSNKKAIRLYQRYDFMEVGERPNYYPTLNGKEHALIMARYMA</sequence>
<dbReference type="InterPro" id="IPR000182">
    <property type="entry name" value="GNAT_dom"/>
</dbReference>
<feature type="binding site" evidence="5">
    <location>
        <begin position="73"/>
        <end position="75"/>
    </location>
    <ligand>
        <name>acetyl-CoA</name>
        <dbReference type="ChEBI" id="CHEBI:57288"/>
    </ligand>
</feature>
<evidence type="ECO:0000256" key="2">
    <source>
        <dbReference type="ARBA" id="ARBA00022490"/>
    </source>
</evidence>
<keyword evidence="8" id="KW-0687">Ribonucleoprotein</keyword>
<evidence type="ECO:0000256" key="5">
    <source>
        <dbReference type="HAMAP-Rule" id="MF_02210"/>
    </source>
</evidence>
<keyword evidence="8" id="KW-0689">Ribosomal protein</keyword>
<reference evidence="9" key="1">
    <citation type="journal article" date="2019" name="Int. J. Syst. Evol. Microbiol.">
        <title>The Global Catalogue of Microorganisms (GCM) 10K type strain sequencing project: providing services to taxonomists for standard genome sequencing and annotation.</title>
        <authorList>
            <consortium name="The Broad Institute Genomics Platform"/>
            <consortium name="The Broad Institute Genome Sequencing Center for Infectious Disease"/>
            <person name="Wu L."/>
            <person name="Ma J."/>
        </authorList>
    </citation>
    <scope>NUCLEOTIDE SEQUENCE [LARGE SCALE GENOMIC DNA]</scope>
    <source>
        <strain evidence="9">CECT 8570</strain>
    </source>
</reference>
<gene>
    <name evidence="5 8" type="primary">rimI</name>
    <name evidence="8" type="ORF">ACFOX3_12835</name>
</gene>
<dbReference type="InterPro" id="IPR016181">
    <property type="entry name" value="Acyl_CoA_acyltransferase"/>
</dbReference>
<dbReference type="InterPro" id="IPR043690">
    <property type="entry name" value="RimI"/>
</dbReference>
<accession>A0ABV8V8V1</accession>
<evidence type="ECO:0000313" key="8">
    <source>
        <dbReference type="EMBL" id="MFC4363192.1"/>
    </source>
</evidence>
<dbReference type="EC" id="2.3.1.266" evidence="5 6"/>
<feature type="active site" description="Proton donor" evidence="5">
    <location>
        <position position="118"/>
    </location>
</feature>
<dbReference type="Pfam" id="PF00583">
    <property type="entry name" value="Acetyltransf_1"/>
    <property type="match status" value="1"/>
</dbReference>
<comment type="catalytic activity">
    <reaction evidence="5 6">
        <text>N-terminal L-alanyl-[ribosomal protein bS18] + acetyl-CoA = N-terminal N(alpha)-acetyl-L-alanyl-[ribosomal protein bS18] + CoA + H(+)</text>
        <dbReference type="Rhea" id="RHEA:43756"/>
        <dbReference type="Rhea" id="RHEA-COMP:10676"/>
        <dbReference type="Rhea" id="RHEA-COMP:10677"/>
        <dbReference type="ChEBI" id="CHEBI:15378"/>
        <dbReference type="ChEBI" id="CHEBI:57287"/>
        <dbReference type="ChEBI" id="CHEBI:57288"/>
        <dbReference type="ChEBI" id="CHEBI:64718"/>
        <dbReference type="ChEBI" id="CHEBI:83683"/>
        <dbReference type="EC" id="2.3.1.266"/>
    </reaction>
</comment>
<dbReference type="InterPro" id="IPR050680">
    <property type="entry name" value="YpeA/RimI_acetyltransf"/>
</dbReference>
<evidence type="ECO:0000259" key="7">
    <source>
        <dbReference type="PROSITE" id="PS51186"/>
    </source>
</evidence>
<comment type="caution">
    <text evidence="5">Lacks conserved residue(s) required for the propagation of feature annotation.</text>
</comment>
<dbReference type="SUPFAM" id="SSF55729">
    <property type="entry name" value="Acyl-CoA N-acyltransferases (Nat)"/>
    <property type="match status" value="1"/>
</dbReference>
<evidence type="ECO:0000256" key="4">
    <source>
        <dbReference type="ARBA" id="ARBA00023315"/>
    </source>
</evidence>
<evidence type="ECO:0000256" key="6">
    <source>
        <dbReference type="RuleBase" id="RU363094"/>
    </source>
</evidence>